<dbReference type="InterPro" id="IPR001270">
    <property type="entry name" value="ClpA/B"/>
</dbReference>
<dbReference type="EMBL" id="PXYX01000020">
    <property type="protein sequence ID" value="PSR26675.1"/>
    <property type="molecule type" value="Genomic_DNA"/>
</dbReference>
<keyword evidence="6" id="KW-0067">ATP-binding</keyword>
<evidence type="ECO:0000313" key="11">
    <source>
        <dbReference type="EMBL" id="PSR26675.1"/>
    </source>
</evidence>
<evidence type="ECO:0000256" key="6">
    <source>
        <dbReference type="ARBA" id="ARBA00022840"/>
    </source>
</evidence>
<dbReference type="GO" id="GO:0006261">
    <property type="term" value="P:DNA-templated DNA replication"/>
    <property type="evidence" value="ECO:0007669"/>
    <property type="project" value="TreeGrafter"/>
</dbReference>
<evidence type="ECO:0000256" key="1">
    <source>
        <dbReference type="ARBA" id="ARBA00006360"/>
    </source>
</evidence>
<dbReference type="InterPro" id="IPR008921">
    <property type="entry name" value="DNA_pol3_clamp-load_cplx_C"/>
</dbReference>
<dbReference type="Gene3D" id="1.10.8.60">
    <property type="match status" value="1"/>
</dbReference>
<reference evidence="11 12" key="1">
    <citation type="journal article" date="2014" name="BMC Genomics">
        <title>Comparison of environmental and isolate Sulfobacillus genomes reveals diverse carbon, sulfur, nitrogen, and hydrogen metabolisms.</title>
        <authorList>
            <person name="Justice N.B."/>
            <person name="Norman A."/>
            <person name="Brown C.T."/>
            <person name="Singh A."/>
            <person name="Thomas B.C."/>
            <person name="Banfield J.F."/>
        </authorList>
    </citation>
    <scope>NUCLEOTIDE SEQUENCE [LARGE SCALE GENOMIC DNA]</scope>
    <source>
        <strain evidence="11">AMDSBA5</strain>
    </source>
</reference>
<keyword evidence="7" id="KW-0548">Nucleotidyltransferase</keyword>
<name>A0A2T2WWQ5_SULTH</name>
<comment type="similarity">
    <text evidence="1">Belongs to the DnaX/STICHEL family.</text>
</comment>
<organism evidence="11 12">
    <name type="scientific">Sulfobacillus thermosulfidooxidans</name>
    <dbReference type="NCBI Taxonomy" id="28034"/>
    <lineage>
        <taxon>Bacteria</taxon>
        <taxon>Bacillati</taxon>
        <taxon>Bacillota</taxon>
        <taxon>Clostridia</taxon>
        <taxon>Eubacteriales</taxon>
        <taxon>Clostridiales Family XVII. Incertae Sedis</taxon>
        <taxon>Sulfobacillus</taxon>
    </lineage>
</organism>
<dbReference type="InterPro" id="IPR045085">
    <property type="entry name" value="HLD_clamp_pol_III_gamma_tau"/>
</dbReference>
<keyword evidence="5" id="KW-0862">Zinc</keyword>
<evidence type="ECO:0000256" key="4">
    <source>
        <dbReference type="ARBA" id="ARBA00022741"/>
    </source>
</evidence>
<sequence length="554" mass="62591">MAHQALYRIYRPRSFDEVIGQSRVVETLRQAVCQSRLTHAYLFAGPRGTGKTSVARILAKAIQCEALTEEGEPCLRCSACIAVEKGQHLDVLEIDAASNRGIDEIREIKERIDQSPVMGRYRIYIIDEVHMLTTEAFNALLKTLEEPPPHVIFVLATTEPQKLPVTVLSRCQRYEFQRLTVGLIEERLRQVIAEEHVQVEPAALELIAEYADGAMRDALSLLDQTIAVSGKNITYQTVSELVGTVEPIMMEQIMTALTSPTDLGDVMRTLDDIYRQGKDYRTVLRSIAQQIRDIVIWRQAGKDLFPQYRREWLEQLDARLPAKISAASWFHALELLAEADTRLRSGFPAQLSVELALLKIREELAYSKEPSSAQEERERAHRVTSSPKAAPVVYAEEAVHNPERVSSAPKSSADKNHDNDVAPIDSQDMSQDERLKLFLEAIRQERPSTYALLQEARLQVTPKALEVIFSFPAHRDLMMASHHKALLEQVLHKVYGPEMQYYLLVGNERPVMVSKPTAPQLSQNDRAPLVDEIRSWFGAELPVKNIEESNEGGQ</sequence>
<dbReference type="CDD" id="cd00009">
    <property type="entry name" value="AAA"/>
    <property type="match status" value="1"/>
</dbReference>
<evidence type="ECO:0000256" key="2">
    <source>
        <dbReference type="ARBA" id="ARBA00012417"/>
    </source>
</evidence>
<evidence type="ECO:0000256" key="3">
    <source>
        <dbReference type="ARBA" id="ARBA00022723"/>
    </source>
</evidence>
<dbReference type="PANTHER" id="PTHR11669">
    <property type="entry name" value="REPLICATION FACTOR C / DNA POLYMERASE III GAMMA-TAU SUBUNIT"/>
    <property type="match status" value="1"/>
</dbReference>
<dbReference type="GO" id="GO:0003887">
    <property type="term" value="F:DNA-directed DNA polymerase activity"/>
    <property type="evidence" value="ECO:0007669"/>
    <property type="project" value="UniProtKB-KW"/>
</dbReference>
<dbReference type="NCBIfam" id="TIGR02397">
    <property type="entry name" value="dnaX_nterm"/>
    <property type="match status" value="1"/>
</dbReference>
<protein>
    <recommendedName>
        <fullName evidence="2">DNA-directed DNA polymerase</fullName>
        <ecNumber evidence="2">2.7.7.7</ecNumber>
    </recommendedName>
</protein>
<dbReference type="GO" id="GO:0003677">
    <property type="term" value="F:DNA binding"/>
    <property type="evidence" value="ECO:0007669"/>
    <property type="project" value="InterPro"/>
</dbReference>
<evidence type="ECO:0000256" key="7">
    <source>
        <dbReference type="ARBA" id="ARBA00022932"/>
    </source>
</evidence>
<dbReference type="SUPFAM" id="SSF48019">
    <property type="entry name" value="post-AAA+ oligomerization domain-like"/>
    <property type="match status" value="1"/>
</dbReference>
<feature type="domain" description="AAA+ ATPase" evidence="10">
    <location>
        <begin position="37"/>
        <end position="185"/>
    </location>
</feature>
<dbReference type="FunFam" id="1.10.8.60:FF:000013">
    <property type="entry name" value="DNA polymerase III subunit gamma/tau"/>
    <property type="match status" value="1"/>
</dbReference>
<evidence type="ECO:0000256" key="5">
    <source>
        <dbReference type="ARBA" id="ARBA00022833"/>
    </source>
</evidence>
<keyword evidence="7" id="KW-0239">DNA-directed DNA polymerase</keyword>
<evidence type="ECO:0000259" key="10">
    <source>
        <dbReference type="SMART" id="SM00382"/>
    </source>
</evidence>
<dbReference type="CDD" id="cd18137">
    <property type="entry name" value="HLD_clamp_pol_III_gamma_tau"/>
    <property type="match status" value="1"/>
</dbReference>
<dbReference type="Proteomes" id="UP000242705">
    <property type="component" value="Unassembled WGS sequence"/>
</dbReference>
<dbReference type="PRINTS" id="PR00300">
    <property type="entry name" value="CLPPROTEASEA"/>
</dbReference>
<keyword evidence="4" id="KW-0547">Nucleotide-binding</keyword>
<dbReference type="SMART" id="SM00382">
    <property type="entry name" value="AAA"/>
    <property type="match status" value="1"/>
</dbReference>
<feature type="region of interest" description="Disordered" evidence="9">
    <location>
        <begin position="400"/>
        <end position="426"/>
    </location>
</feature>
<dbReference type="NCBIfam" id="NF004046">
    <property type="entry name" value="PRK05563.1"/>
    <property type="match status" value="1"/>
</dbReference>
<dbReference type="Gene3D" id="3.40.50.300">
    <property type="entry name" value="P-loop containing nucleotide triphosphate hydrolases"/>
    <property type="match status" value="1"/>
</dbReference>
<dbReference type="InterPro" id="IPR003593">
    <property type="entry name" value="AAA+_ATPase"/>
</dbReference>
<comment type="caution">
    <text evidence="11">The sequence shown here is derived from an EMBL/GenBank/DDBJ whole genome shotgun (WGS) entry which is preliminary data.</text>
</comment>
<dbReference type="GO" id="GO:0005524">
    <property type="term" value="F:ATP binding"/>
    <property type="evidence" value="ECO:0007669"/>
    <property type="project" value="UniProtKB-KW"/>
</dbReference>
<gene>
    <name evidence="11" type="ORF">C7B47_10175</name>
</gene>
<dbReference type="GO" id="GO:0046872">
    <property type="term" value="F:metal ion binding"/>
    <property type="evidence" value="ECO:0007669"/>
    <property type="project" value="UniProtKB-KW"/>
</dbReference>
<comment type="catalytic activity">
    <reaction evidence="8">
        <text>DNA(n) + a 2'-deoxyribonucleoside 5'-triphosphate = DNA(n+1) + diphosphate</text>
        <dbReference type="Rhea" id="RHEA:22508"/>
        <dbReference type="Rhea" id="RHEA-COMP:17339"/>
        <dbReference type="Rhea" id="RHEA-COMP:17340"/>
        <dbReference type="ChEBI" id="CHEBI:33019"/>
        <dbReference type="ChEBI" id="CHEBI:61560"/>
        <dbReference type="ChEBI" id="CHEBI:173112"/>
        <dbReference type="EC" id="2.7.7.7"/>
    </reaction>
</comment>
<dbReference type="InterPro" id="IPR012763">
    <property type="entry name" value="DNA_pol_III_sug/sutau_N"/>
</dbReference>
<dbReference type="AlphaFoldDB" id="A0A2T2WWQ5"/>
<dbReference type="Pfam" id="PF13177">
    <property type="entry name" value="DNA_pol3_delta2"/>
    <property type="match status" value="1"/>
</dbReference>
<proteinExistence type="inferred from homology"/>
<evidence type="ECO:0000256" key="9">
    <source>
        <dbReference type="SAM" id="MobiDB-lite"/>
    </source>
</evidence>
<evidence type="ECO:0000256" key="8">
    <source>
        <dbReference type="ARBA" id="ARBA00049244"/>
    </source>
</evidence>
<evidence type="ECO:0000313" key="12">
    <source>
        <dbReference type="Proteomes" id="UP000242705"/>
    </source>
</evidence>
<dbReference type="InterPro" id="IPR027417">
    <property type="entry name" value="P-loop_NTPase"/>
</dbReference>
<dbReference type="SUPFAM" id="SSF52540">
    <property type="entry name" value="P-loop containing nucleoside triphosphate hydrolases"/>
    <property type="match status" value="1"/>
</dbReference>
<keyword evidence="3" id="KW-0479">Metal-binding</keyword>
<dbReference type="FunFam" id="3.40.50.300:FF:000014">
    <property type="entry name" value="DNA polymerase III subunit gamma/tau"/>
    <property type="match status" value="1"/>
</dbReference>
<dbReference type="PANTHER" id="PTHR11669:SF0">
    <property type="entry name" value="PROTEIN STICHEL-LIKE 2"/>
    <property type="match status" value="1"/>
</dbReference>
<accession>A0A2T2WWQ5</accession>
<dbReference type="EC" id="2.7.7.7" evidence="2"/>
<dbReference type="Pfam" id="PF22608">
    <property type="entry name" value="DNAX_ATPase_lid"/>
    <property type="match status" value="1"/>
</dbReference>
<dbReference type="GO" id="GO:0009360">
    <property type="term" value="C:DNA polymerase III complex"/>
    <property type="evidence" value="ECO:0007669"/>
    <property type="project" value="InterPro"/>
</dbReference>
<feature type="region of interest" description="Disordered" evidence="9">
    <location>
        <begin position="368"/>
        <end position="387"/>
    </location>
</feature>
<keyword evidence="7" id="KW-0808">Transferase</keyword>
<dbReference type="InterPro" id="IPR050238">
    <property type="entry name" value="DNA_Rep/Repair_Clamp_Loader"/>
</dbReference>